<dbReference type="GO" id="GO:0008395">
    <property type="term" value="F:steroid hydroxylase activity"/>
    <property type="evidence" value="ECO:0007669"/>
    <property type="project" value="TreeGrafter"/>
</dbReference>
<dbReference type="GO" id="GO:0005737">
    <property type="term" value="C:cytoplasm"/>
    <property type="evidence" value="ECO:0007669"/>
    <property type="project" value="TreeGrafter"/>
</dbReference>
<evidence type="ECO:0000313" key="11">
    <source>
        <dbReference type="Proteomes" id="UP000094527"/>
    </source>
</evidence>
<dbReference type="Gene3D" id="1.10.630.10">
    <property type="entry name" value="Cytochrome P450"/>
    <property type="match status" value="1"/>
</dbReference>
<feature type="binding site" description="axial binding residue" evidence="7">
    <location>
        <position position="440"/>
    </location>
    <ligand>
        <name>heme</name>
        <dbReference type="ChEBI" id="CHEBI:30413"/>
    </ligand>
    <ligandPart>
        <name>Fe</name>
        <dbReference type="ChEBI" id="CHEBI:18248"/>
    </ligandPart>
</feature>
<evidence type="ECO:0000256" key="4">
    <source>
        <dbReference type="ARBA" id="ARBA00023002"/>
    </source>
</evidence>
<sequence>MLPLSLTLATIFIATLGFLYWYRKTRDKGYKPIPGPIGLPMLGNVLQVGSKMHLQFSRWANKYGEIFQIHLGNRRSVVISDPQMVKEIFSNDPAFTGRAIFEGYEAYTNEPLGIASIEGEMWEVHRRFLLRQLRDFGFGKSSMEELVQEEVKMLIAHLKTFEGQPIKNLKQMLQISVLNSLWMIISNKRFSQDDPAVKEMMSDLQRVLEEMMKNIIVLFVPWTKYILPSIKVFDEVKAKGLQFYIDAVDAHKSTYQEDNLRDFIDAYLKEMKSQSSNPSSMFYGDKAERQLHVLLGDIMFAGNDTTATTISWAILYLTKFRDIQERIQKEIHDVTGDARPVALSDRPKMPYTMAVIEETFRISPVIPTGLQHRAIKGREFRDYFIPEDTWIFANIYHIHHDEKLWTDPKKFKPERFLSEDGTVFKKNSNLLTFSIGRRQCVGETLARDSFFLFLTNIFQRYSITFDPEFPEPSLEPVVGFLLSPQPFTIQIQDRIVD</sequence>
<proteinExistence type="inferred from homology"/>
<comment type="caution">
    <text evidence="10">The sequence shown here is derived from an EMBL/GenBank/DDBJ whole genome shotgun (WGS) entry which is preliminary data.</text>
</comment>
<dbReference type="Proteomes" id="UP000094527">
    <property type="component" value="Unassembled WGS sequence"/>
</dbReference>
<dbReference type="OrthoDB" id="6617644at2759"/>
<evidence type="ECO:0000256" key="6">
    <source>
        <dbReference type="ARBA" id="ARBA00023033"/>
    </source>
</evidence>
<dbReference type="InterPro" id="IPR036396">
    <property type="entry name" value="Cyt_P450_sf"/>
</dbReference>
<keyword evidence="9" id="KW-1133">Transmembrane helix</keyword>
<keyword evidence="6 8" id="KW-0503">Monooxygenase</keyword>
<evidence type="ECO:0000256" key="2">
    <source>
        <dbReference type="ARBA" id="ARBA00010617"/>
    </source>
</evidence>
<keyword evidence="5 7" id="KW-0408">Iron</keyword>
<evidence type="ECO:0000256" key="1">
    <source>
        <dbReference type="ARBA" id="ARBA00001971"/>
    </source>
</evidence>
<evidence type="ECO:0000256" key="3">
    <source>
        <dbReference type="ARBA" id="ARBA00022723"/>
    </source>
</evidence>
<gene>
    <name evidence="10" type="ORF">Ocin01_05753</name>
</gene>
<comment type="cofactor">
    <cofactor evidence="1 7">
        <name>heme</name>
        <dbReference type="ChEBI" id="CHEBI:30413"/>
    </cofactor>
</comment>
<evidence type="ECO:0000256" key="7">
    <source>
        <dbReference type="PIRSR" id="PIRSR602401-1"/>
    </source>
</evidence>
<reference evidence="10 11" key="1">
    <citation type="journal article" date="2016" name="Genome Biol. Evol.">
        <title>Gene Family Evolution Reflects Adaptation to Soil Environmental Stressors in the Genome of the Collembolan Orchesella cincta.</title>
        <authorList>
            <person name="Faddeeva-Vakhrusheva A."/>
            <person name="Derks M.F."/>
            <person name="Anvar S.Y."/>
            <person name="Agamennone V."/>
            <person name="Suring W."/>
            <person name="Smit S."/>
            <person name="van Straalen N.M."/>
            <person name="Roelofs D."/>
        </authorList>
    </citation>
    <scope>NUCLEOTIDE SEQUENCE [LARGE SCALE GENOMIC DNA]</scope>
    <source>
        <tissue evidence="10">Mixed pool</tissue>
    </source>
</reference>
<evidence type="ECO:0000256" key="8">
    <source>
        <dbReference type="RuleBase" id="RU000461"/>
    </source>
</evidence>
<name>A0A1D2N6M7_ORCCI</name>
<dbReference type="PRINTS" id="PR00385">
    <property type="entry name" value="P450"/>
</dbReference>
<dbReference type="GO" id="GO:0006805">
    <property type="term" value="P:xenobiotic metabolic process"/>
    <property type="evidence" value="ECO:0007669"/>
    <property type="project" value="TreeGrafter"/>
</dbReference>
<dbReference type="EMBL" id="LJIJ01000181">
    <property type="protein sequence ID" value="ODN00919.1"/>
    <property type="molecule type" value="Genomic_DNA"/>
</dbReference>
<feature type="transmembrane region" description="Helical" evidence="9">
    <location>
        <begin position="6"/>
        <end position="22"/>
    </location>
</feature>
<keyword evidence="9" id="KW-0472">Membrane</keyword>
<dbReference type="STRING" id="48709.A0A1D2N6M7"/>
<keyword evidence="11" id="KW-1185">Reference proteome</keyword>
<keyword evidence="4 8" id="KW-0560">Oxidoreductase</keyword>
<keyword evidence="7 8" id="KW-0349">Heme</keyword>
<dbReference type="PANTHER" id="PTHR24300">
    <property type="entry name" value="CYTOCHROME P450 508A4-RELATED"/>
    <property type="match status" value="1"/>
</dbReference>
<evidence type="ECO:0000256" key="9">
    <source>
        <dbReference type="SAM" id="Phobius"/>
    </source>
</evidence>
<dbReference type="GO" id="GO:0005506">
    <property type="term" value="F:iron ion binding"/>
    <property type="evidence" value="ECO:0007669"/>
    <property type="project" value="InterPro"/>
</dbReference>
<dbReference type="OMA" id="IPEKSQM"/>
<dbReference type="InterPro" id="IPR050182">
    <property type="entry name" value="Cytochrome_P450_fam2"/>
</dbReference>
<dbReference type="InterPro" id="IPR017972">
    <property type="entry name" value="Cyt_P450_CS"/>
</dbReference>
<dbReference type="GO" id="GO:0020037">
    <property type="term" value="F:heme binding"/>
    <property type="evidence" value="ECO:0007669"/>
    <property type="project" value="InterPro"/>
</dbReference>
<dbReference type="PRINTS" id="PR00463">
    <property type="entry name" value="EP450I"/>
</dbReference>
<dbReference type="GO" id="GO:0006082">
    <property type="term" value="P:organic acid metabolic process"/>
    <property type="evidence" value="ECO:0007669"/>
    <property type="project" value="TreeGrafter"/>
</dbReference>
<dbReference type="GO" id="GO:0016712">
    <property type="term" value="F:oxidoreductase activity, acting on paired donors, with incorporation or reduction of molecular oxygen, reduced flavin or flavoprotein as one donor, and incorporation of one atom of oxygen"/>
    <property type="evidence" value="ECO:0007669"/>
    <property type="project" value="TreeGrafter"/>
</dbReference>
<evidence type="ECO:0000313" key="10">
    <source>
        <dbReference type="EMBL" id="ODN00919.1"/>
    </source>
</evidence>
<dbReference type="Pfam" id="PF00067">
    <property type="entry name" value="p450"/>
    <property type="match status" value="1"/>
</dbReference>
<evidence type="ECO:0000256" key="5">
    <source>
        <dbReference type="ARBA" id="ARBA00023004"/>
    </source>
</evidence>
<dbReference type="SUPFAM" id="SSF48264">
    <property type="entry name" value="Cytochrome P450"/>
    <property type="match status" value="1"/>
</dbReference>
<keyword evidence="3 7" id="KW-0479">Metal-binding</keyword>
<keyword evidence="9" id="KW-0812">Transmembrane</keyword>
<comment type="similarity">
    <text evidence="2 8">Belongs to the cytochrome P450 family.</text>
</comment>
<dbReference type="AlphaFoldDB" id="A0A1D2N6M7"/>
<dbReference type="PROSITE" id="PS00086">
    <property type="entry name" value="CYTOCHROME_P450"/>
    <property type="match status" value="1"/>
</dbReference>
<organism evidence="10 11">
    <name type="scientific">Orchesella cincta</name>
    <name type="common">Springtail</name>
    <name type="synonym">Podura cincta</name>
    <dbReference type="NCBI Taxonomy" id="48709"/>
    <lineage>
        <taxon>Eukaryota</taxon>
        <taxon>Metazoa</taxon>
        <taxon>Ecdysozoa</taxon>
        <taxon>Arthropoda</taxon>
        <taxon>Hexapoda</taxon>
        <taxon>Collembola</taxon>
        <taxon>Entomobryomorpha</taxon>
        <taxon>Entomobryoidea</taxon>
        <taxon>Orchesellidae</taxon>
        <taxon>Orchesellinae</taxon>
        <taxon>Orchesella</taxon>
    </lineage>
</organism>
<dbReference type="InterPro" id="IPR002401">
    <property type="entry name" value="Cyt_P450_E_grp-I"/>
</dbReference>
<protein>
    <submittedName>
        <fullName evidence="10">Farnesoate epoxidase</fullName>
    </submittedName>
</protein>
<accession>A0A1D2N6M7</accession>
<dbReference type="PANTHER" id="PTHR24300:SF403">
    <property type="entry name" value="CYTOCHROME P450 306A1"/>
    <property type="match status" value="1"/>
</dbReference>
<dbReference type="InterPro" id="IPR001128">
    <property type="entry name" value="Cyt_P450"/>
</dbReference>
<dbReference type="FunFam" id="1.10.630.10:FF:000036">
    <property type="entry name" value="CYtochrome P450 family"/>
    <property type="match status" value="1"/>
</dbReference>